<keyword evidence="2" id="KW-1185">Reference proteome</keyword>
<sequence>MSKINNEPKIKNPLVTAVRGQLEQRASWLYLLCDEAKKKGVDPMEIGPAAIQRCGLIQGKDLIAKGQTTSLKGLRKTLFTKPAQWMFEMKIQNCSDDQLEIHFHYCPLVKAWQKAGCSDEEIAMYCDIAMCGDRGIGQAYGCQLDLLKTIAKGDEICHLRYYREK</sequence>
<dbReference type="InterPro" id="IPR026002">
    <property type="entry name" value="ATC_hydrolase-like"/>
</dbReference>
<name>E7G8I6_9FIRM</name>
<dbReference type="OrthoDB" id="5454254at2"/>
<evidence type="ECO:0000313" key="1">
    <source>
        <dbReference type="EMBL" id="EFW05698.1"/>
    </source>
</evidence>
<protein>
    <recommendedName>
        <fullName evidence="3">Elastase-1</fullName>
    </recommendedName>
</protein>
<reference evidence="1 2" key="1">
    <citation type="submission" date="2010-12" db="EMBL/GenBank/DDBJ databases">
        <title>The Genome Sequence of Coprobacillus sp. strain 29_1.</title>
        <authorList>
            <consortium name="The Broad Institute Genome Sequencing Platform"/>
            <person name="Earl A."/>
            <person name="Ward D."/>
            <person name="Feldgarden M."/>
            <person name="Gevers D."/>
            <person name="Daigneault M."/>
            <person name="Sibley C.D."/>
            <person name="White A."/>
            <person name="Strauss J."/>
            <person name="Allen-Vercoe E."/>
            <person name="Young S.K."/>
            <person name="Zeng Q."/>
            <person name="Gargeya S."/>
            <person name="Fitzgerald M."/>
            <person name="Haas B."/>
            <person name="Abouelleil A."/>
            <person name="Alvarado L."/>
            <person name="Arachchi H.M."/>
            <person name="Berlin A."/>
            <person name="Brown A."/>
            <person name="Chapman S.B."/>
            <person name="Chen Z."/>
            <person name="Dunbar C."/>
            <person name="Freedman E."/>
            <person name="Gearin G."/>
            <person name="Gellesch M."/>
            <person name="Goldberg J."/>
            <person name="Griggs A."/>
            <person name="Gujja S."/>
            <person name="Heilman E."/>
            <person name="Heiman D."/>
            <person name="Howarth C."/>
            <person name="Larson L."/>
            <person name="Lui A."/>
            <person name="MacDonald P.J.P."/>
            <person name="Mehta T."/>
            <person name="Montmayeur A."/>
            <person name="Murphy C."/>
            <person name="Neiman D."/>
            <person name="Pearson M."/>
            <person name="Priest M."/>
            <person name="Roberts A."/>
            <person name="Saif S."/>
            <person name="Shea T."/>
            <person name="Shenoy N."/>
            <person name="Sisk P."/>
            <person name="Stolte C."/>
            <person name="Sykes S."/>
            <person name="White J."/>
            <person name="Yandava C."/>
            <person name="Nusbaum C."/>
            <person name="Birren B."/>
        </authorList>
    </citation>
    <scope>NUCLEOTIDE SEQUENCE [LARGE SCALE GENOMIC DNA]</scope>
    <source>
        <strain evidence="1 2">29_1</strain>
    </source>
</reference>
<dbReference type="AlphaFoldDB" id="E7G8I6"/>
<accession>E7G8I6</accession>
<comment type="caution">
    <text evidence="1">The sequence shown here is derived from an EMBL/GenBank/DDBJ whole genome shotgun (WGS) entry which is preliminary data.</text>
</comment>
<dbReference type="EMBL" id="ADKX01000017">
    <property type="protein sequence ID" value="EFW05698.1"/>
    <property type="molecule type" value="Genomic_DNA"/>
</dbReference>
<gene>
    <name evidence="1" type="ORF">HMPREF9488_01074</name>
</gene>
<proteinExistence type="predicted"/>
<evidence type="ECO:0000313" key="2">
    <source>
        <dbReference type="Proteomes" id="UP000003157"/>
    </source>
</evidence>
<dbReference type="RefSeq" id="WP_008788190.1">
    <property type="nucleotide sequence ID" value="NZ_AKCB01000002.1"/>
</dbReference>
<dbReference type="GeneID" id="78230720"/>
<dbReference type="Pfam" id="PF14196">
    <property type="entry name" value="ATC_hydrolase"/>
    <property type="match status" value="1"/>
</dbReference>
<dbReference type="STRING" id="100884.GCA_000269565_02920"/>
<dbReference type="HOGENOM" id="CLU_123806_0_0_9"/>
<dbReference type="eggNOG" id="ENOG502ZWQQ">
    <property type="taxonomic scope" value="Bacteria"/>
</dbReference>
<organism evidence="1 2">
    <name type="scientific">Coprobacillus cateniformis</name>
    <dbReference type="NCBI Taxonomy" id="100884"/>
    <lineage>
        <taxon>Bacteria</taxon>
        <taxon>Bacillati</taxon>
        <taxon>Bacillota</taxon>
        <taxon>Erysipelotrichia</taxon>
        <taxon>Erysipelotrichales</taxon>
        <taxon>Coprobacillaceae</taxon>
        <taxon>Coprobacillus</taxon>
    </lineage>
</organism>
<evidence type="ECO:0008006" key="3">
    <source>
        <dbReference type="Google" id="ProtNLM"/>
    </source>
</evidence>
<dbReference type="Proteomes" id="UP000003157">
    <property type="component" value="Unassembled WGS sequence"/>
</dbReference>